<dbReference type="eggNOG" id="ENOG5031PFI">
    <property type="taxonomic scope" value="Bacteria"/>
</dbReference>
<reference evidence="1 2" key="1">
    <citation type="journal article" date="2014" name="Genome Announc.">
        <title>Draft Genome Sequences of Two Vibrionaceae Species, Vibrio ponticus C121 and Photobacterium aphoticum C119, Isolated as Coral Reef Microbiota.</title>
        <authorList>
            <person name="Al-saari N."/>
            <person name="Meirelles P.M."/>
            <person name="Mino S."/>
            <person name="Suda W."/>
            <person name="Oshima K."/>
            <person name="Hattori M."/>
            <person name="Ohkuma M."/>
            <person name="Thompson F.L."/>
            <person name="Gomez-Gil B."/>
            <person name="Sawabe T."/>
            <person name="Sawabe T."/>
        </authorList>
    </citation>
    <scope>NUCLEOTIDE SEQUENCE [LARGE SCALE GENOMIC DNA]</scope>
    <source>
        <strain evidence="1 2">JCM 19237</strain>
    </source>
</reference>
<dbReference type="Proteomes" id="UP000029227">
    <property type="component" value="Unassembled WGS sequence"/>
</dbReference>
<dbReference type="EMBL" id="BBMN01000002">
    <property type="protein sequence ID" value="GAL03446.1"/>
    <property type="molecule type" value="Genomic_DNA"/>
</dbReference>
<organism evidence="1 2">
    <name type="scientific">Photobacterium aphoticum</name>
    <dbReference type="NCBI Taxonomy" id="754436"/>
    <lineage>
        <taxon>Bacteria</taxon>
        <taxon>Pseudomonadati</taxon>
        <taxon>Pseudomonadota</taxon>
        <taxon>Gammaproteobacteria</taxon>
        <taxon>Vibrionales</taxon>
        <taxon>Vibrionaceae</taxon>
        <taxon>Photobacterium</taxon>
    </lineage>
</organism>
<dbReference type="AlphaFoldDB" id="A0A090QKL3"/>
<comment type="caution">
    <text evidence="1">The sequence shown here is derived from an EMBL/GenBank/DDBJ whole genome shotgun (WGS) entry which is preliminary data.</text>
</comment>
<sequence>MWQCGHENCEIESCYSHEISENLFLKHLADLDSNVVIIEKNISGNALFYYEKEVHKRNASNFPGYCSGHDSKLFSDIENCSPSLNVHFVNKQCLRSIRRKKFDLLLQVRGAEKFVDGIEDELLDSPLVKQVVQHFERKKQILLERVSILSEVYGKVYAGINNQDYCIKYSELGQPKLGYCFSEVFDCTMKEDTEECILFWFKIDFLRTRKLLFVGLIIKHLNKSPLRVLLITNVNS</sequence>
<name>A0A090QKL3_9GAMM</name>
<evidence type="ECO:0000313" key="2">
    <source>
        <dbReference type="Proteomes" id="UP000029227"/>
    </source>
</evidence>
<proteinExistence type="predicted"/>
<accession>A0A090QKL3</accession>
<evidence type="ECO:0000313" key="1">
    <source>
        <dbReference type="EMBL" id="GAL03446.1"/>
    </source>
</evidence>
<gene>
    <name evidence="1" type="ORF">JCM19237_6340</name>
</gene>
<protein>
    <submittedName>
        <fullName evidence="1">Uncharacterized protein</fullName>
    </submittedName>
</protein>